<sequence length="667" mass="68831">MRTRWAAMLAATVAVGLTLAAGAASATDPVPLSSGYVLDDAGVLSSGDAADGQSRLEELKSVTGVDLWVVYVDEFTNPSDSADWANETAQANGLGPTQYLMAVAVDTRQYYISGDSEGPVSFEQLATIEQEDVQPALADENWVGAIDAAADGFTSAVNGTGSSGTSDGSGGWFFPLLLGIVVVGGIIYLVVWFARRRKKASVPAGAGARSHVEPPVSIEELQQQAASSLIETDDAIKTSAQELGFARAQFGDDATESFEQTLAEAKQKLDDAFALKQQLDDEVPDAAADVRSWNARIIELCNGANEALDAKADEFDSLRKLEQNAPDALARVQKSRDAAVGALDAAAAHLASLQSRYAPEALATIADNPTQASTRIAFADEQIAAASAALTRGDGGEAAVGIRAAEEAIGQAALLEEAIEKLTADLAAAEQRSVALIAELESDMRTAATLPDSNGHVAAVIAATGQQIAAARASLGDSAKRPLVAMRSLEAANNEIDSVVQQVRDAAANAQRARAQVSEQILQAQAQVSAAEDFITARRGAVGAEARTRLAEAGASLVRAQGLHNSDPEQALGYAQRANQLAAHAAQLAQNDVGTFQTNSVHRQGGGGNNMMGAMLGGIVINSLLGGGARSSRGYGGMGRSRGGSRGRSTGSFGGGGSRGRRGGGRF</sequence>
<feature type="coiled-coil region" evidence="1">
    <location>
        <begin position="489"/>
        <end position="527"/>
    </location>
</feature>
<organism evidence="6 7">
    <name type="scientific">Microbacterium marmarense</name>
    <dbReference type="NCBI Taxonomy" id="3122051"/>
    <lineage>
        <taxon>Bacteria</taxon>
        <taxon>Bacillati</taxon>
        <taxon>Actinomycetota</taxon>
        <taxon>Actinomycetes</taxon>
        <taxon>Micrococcales</taxon>
        <taxon>Microbacteriaceae</taxon>
        <taxon>Microbacterium</taxon>
    </lineage>
</organism>
<dbReference type="InterPro" id="IPR007621">
    <property type="entry name" value="TPM_dom"/>
</dbReference>
<feature type="coiled-coil region" evidence="1">
    <location>
        <begin position="405"/>
        <end position="439"/>
    </location>
</feature>
<feature type="domain" description="TPM" evidence="5">
    <location>
        <begin position="37"/>
        <end position="153"/>
    </location>
</feature>
<evidence type="ECO:0000313" key="6">
    <source>
        <dbReference type="EMBL" id="MEJ1156406.1"/>
    </source>
</evidence>
<feature type="chain" id="PRO_5047221089" evidence="4">
    <location>
        <begin position="27"/>
        <end position="667"/>
    </location>
</feature>
<dbReference type="EMBL" id="JBBDGL010000004">
    <property type="protein sequence ID" value="MEJ1156406.1"/>
    <property type="molecule type" value="Genomic_DNA"/>
</dbReference>
<proteinExistence type="predicted"/>
<evidence type="ECO:0000256" key="2">
    <source>
        <dbReference type="SAM" id="MobiDB-lite"/>
    </source>
</evidence>
<dbReference type="Gene3D" id="3.10.310.50">
    <property type="match status" value="1"/>
</dbReference>
<evidence type="ECO:0000256" key="4">
    <source>
        <dbReference type="SAM" id="SignalP"/>
    </source>
</evidence>
<reference evidence="6 7" key="1">
    <citation type="submission" date="2024-02" db="EMBL/GenBank/DDBJ databases">
        <authorList>
            <person name="Saticioglu I.B."/>
        </authorList>
    </citation>
    <scope>NUCLEOTIDE SEQUENCE [LARGE SCALE GENOMIC DNA]</scope>
    <source>
        <strain evidence="6 7">Mu-86</strain>
    </source>
</reference>
<dbReference type="RefSeq" id="WP_337338835.1">
    <property type="nucleotide sequence ID" value="NZ_JBBDGL010000004.1"/>
</dbReference>
<keyword evidence="7" id="KW-1185">Reference proteome</keyword>
<feature type="signal peptide" evidence="4">
    <location>
        <begin position="1"/>
        <end position="26"/>
    </location>
</feature>
<feature type="compositionally biased region" description="Gly residues" evidence="2">
    <location>
        <begin position="632"/>
        <end position="658"/>
    </location>
</feature>
<dbReference type="Proteomes" id="UP001368654">
    <property type="component" value="Unassembled WGS sequence"/>
</dbReference>
<feature type="region of interest" description="Disordered" evidence="2">
    <location>
        <begin position="632"/>
        <end position="667"/>
    </location>
</feature>
<evidence type="ECO:0000256" key="3">
    <source>
        <dbReference type="SAM" id="Phobius"/>
    </source>
</evidence>
<evidence type="ECO:0000259" key="5">
    <source>
        <dbReference type="Pfam" id="PF04536"/>
    </source>
</evidence>
<keyword evidence="4" id="KW-0732">Signal</keyword>
<name>A0ABU8LW05_9MICO</name>
<evidence type="ECO:0000313" key="7">
    <source>
        <dbReference type="Proteomes" id="UP001368654"/>
    </source>
</evidence>
<keyword evidence="3" id="KW-0812">Transmembrane</keyword>
<evidence type="ECO:0000256" key="1">
    <source>
        <dbReference type="SAM" id="Coils"/>
    </source>
</evidence>
<feature type="transmembrane region" description="Helical" evidence="3">
    <location>
        <begin position="172"/>
        <end position="194"/>
    </location>
</feature>
<protein>
    <submittedName>
        <fullName evidence="6">TPM domain-containing protein</fullName>
    </submittedName>
</protein>
<keyword evidence="3" id="KW-0472">Membrane</keyword>
<keyword evidence="1" id="KW-0175">Coiled coil</keyword>
<keyword evidence="3" id="KW-1133">Transmembrane helix</keyword>
<comment type="caution">
    <text evidence="6">The sequence shown here is derived from an EMBL/GenBank/DDBJ whole genome shotgun (WGS) entry which is preliminary data.</text>
</comment>
<accession>A0ABU8LW05</accession>
<gene>
    <name evidence="6" type="ORF">WDU96_12425</name>
</gene>
<dbReference type="Pfam" id="PF04536">
    <property type="entry name" value="TPM_phosphatase"/>
    <property type="match status" value="1"/>
</dbReference>